<evidence type="ECO:0000313" key="9">
    <source>
        <dbReference type="Proteomes" id="UP001164459"/>
    </source>
</evidence>
<feature type="domain" description="DUF1585" evidence="7">
    <location>
        <begin position="413"/>
        <end position="483"/>
    </location>
</feature>
<keyword evidence="3 6" id="KW-0732">Signal</keyword>
<organism evidence="8 9">
    <name type="scientific">Nannocystis punicea</name>
    <dbReference type="NCBI Taxonomy" id="2995304"/>
    <lineage>
        <taxon>Bacteria</taxon>
        <taxon>Pseudomonadati</taxon>
        <taxon>Myxococcota</taxon>
        <taxon>Polyangia</taxon>
        <taxon>Nannocystales</taxon>
        <taxon>Nannocystaceae</taxon>
        <taxon>Nannocystis</taxon>
    </lineage>
</organism>
<evidence type="ECO:0000256" key="3">
    <source>
        <dbReference type="ARBA" id="ARBA00022729"/>
    </source>
</evidence>
<dbReference type="EMBL" id="CP114040">
    <property type="protein sequence ID" value="WAS90036.1"/>
    <property type="molecule type" value="Genomic_DNA"/>
</dbReference>
<evidence type="ECO:0000256" key="5">
    <source>
        <dbReference type="SAM" id="MobiDB-lite"/>
    </source>
</evidence>
<proteinExistence type="predicted"/>
<feature type="chain" id="PRO_5047116052" evidence="6">
    <location>
        <begin position="31"/>
        <end position="486"/>
    </location>
</feature>
<sequence>MQTERPPHRTPTVFIARSMCLLAFAGVSVAATEAWAKPTGPRAFCETYADAPECMGRSITCNKCHLSTQPVAWNSFGGALFGALNGAAFDDNIASALASIEDDDSDGDGLSNREEIELGTDPGDPLSQWMPRPTPEGADNPSYAIGEYDPSYAHKRVRLLFCGASPSYQEAKAFAELDGGAQIEAIHDALAECLESDFWIDEALMSLAHPKIRPVKALGAETDVLISGYKITLADYQWDYRLWQYLLSGDRDARELLTAQYHIGLDDAGNWRKIDGIISNPPMGFGGGQLLAPEYRAGMLTTQWNLLLNIMFAAVPRVAAGHAYREYLGLDLSLSQGVRPVAGEPLDIDAKGVDAAACAQCHSTLDPLSYAFAYYEGIDLKHLNRTGQYLPERPSERIPGWDAAQPEFVVLDRKVDSLVELAREMSQSREFQRNLAHMFFVYAVGHEPLPDELDEFDAIWTAMPADGYSANRLLHRLVDTDAFGIP</sequence>
<dbReference type="Pfam" id="PF18884">
    <property type="entry name" value="TSP3_bac"/>
    <property type="match status" value="1"/>
</dbReference>
<name>A0ABY7GSV7_9BACT</name>
<evidence type="ECO:0000256" key="6">
    <source>
        <dbReference type="SAM" id="SignalP"/>
    </source>
</evidence>
<keyword evidence="9" id="KW-1185">Reference proteome</keyword>
<feature type="region of interest" description="Disordered" evidence="5">
    <location>
        <begin position="101"/>
        <end position="137"/>
    </location>
</feature>
<reference evidence="8" key="1">
    <citation type="submission" date="2022-11" db="EMBL/GenBank/DDBJ databases">
        <title>Minimal conservation of predation-associated metabolite biosynthetic gene clusters underscores biosynthetic potential of Myxococcota including descriptions for ten novel species: Archangium lansinium sp. nov., Myxococcus landrumus sp. nov., Nannocystis bai.</title>
        <authorList>
            <person name="Ahearne A."/>
            <person name="Stevens C."/>
            <person name="Dowd S."/>
        </authorList>
    </citation>
    <scope>NUCLEOTIDE SEQUENCE</scope>
    <source>
        <strain evidence="8">Fl3</strain>
    </source>
</reference>
<evidence type="ECO:0000256" key="1">
    <source>
        <dbReference type="ARBA" id="ARBA00004613"/>
    </source>
</evidence>
<feature type="signal peptide" evidence="6">
    <location>
        <begin position="1"/>
        <end position="30"/>
    </location>
</feature>
<dbReference type="Pfam" id="PF07624">
    <property type="entry name" value="PSD2"/>
    <property type="match status" value="1"/>
</dbReference>
<evidence type="ECO:0000256" key="2">
    <source>
        <dbReference type="ARBA" id="ARBA00022525"/>
    </source>
</evidence>
<evidence type="ECO:0000259" key="7">
    <source>
        <dbReference type="Pfam" id="PF07624"/>
    </source>
</evidence>
<gene>
    <name evidence="8" type="ORF">O0S08_27905</name>
</gene>
<dbReference type="InterPro" id="IPR059100">
    <property type="entry name" value="TSP3_bac"/>
</dbReference>
<comment type="subcellular location">
    <subcellularLocation>
        <location evidence="1">Secreted</location>
    </subcellularLocation>
</comment>
<evidence type="ECO:0000313" key="8">
    <source>
        <dbReference type="EMBL" id="WAS90036.1"/>
    </source>
</evidence>
<evidence type="ECO:0000256" key="4">
    <source>
        <dbReference type="ARBA" id="ARBA00022837"/>
    </source>
</evidence>
<protein>
    <submittedName>
        <fullName evidence="8">DUF1585 domain-containing protein</fullName>
    </submittedName>
</protein>
<accession>A0ABY7GSV7</accession>
<dbReference type="RefSeq" id="WP_269032370.1">
    <property type="nucleotide sequence ID" value="NZ_CP114040.1"/>
</dbReference>
<dbReference type="Proteomes" id="UP001164459">
    <property type="component" value="Chromosome"/>
</dbReference>
<keyword evidence="2" id="KW-0964">Secreted</keyword>
<dbReference type="InterPro" id="IPR011478">
    <property type="entry name" value="DUF1585"/>
</dbReference>
<keyword evidence="4" id="KW-0106">Calcium</keyword>